<dbReference type="SMART" id="SM00342">
    <property type="entry name" value="HTH_ARAC"/>
    <property type="match status" value="1"/>
</dbReference>
<keyword evidence="3" id="KW-0804">Transcription</keyword>
<dbReference type="InterPro" id="IPR020449">
    <property type="entry name" value="Tscrpt_reg_AraC-type_HTH"/>
</dbReference>
<name>A0ABX2I4S9_BLAHA</name>
<evidence type="ECO:0000256" key="2">
    <source>
        <dbReference type="ARBA" id="ARBA00023125"/>
    </source>
</evidence>
<organism evidence="5 6">
    <name type="scientific">Blautia hansenii</name>
    <name type="common">Ruminococcus hansenii</name>
    <dbReference type="NCBI Taxonomy" id="1322"/>
    <lineage>
        <taxon>Bacteria</taxon>
        <taxon>Bacillati</taxon>
        <taxon>Bacillota</taxon>
        <taxon>Clostridia</taxon>
        <taxon>Lachnospirales</taxon>
        <taxon>Lachnospiraceae</taxon>
        <taxon>Blautia</taxon>
    </lineage>
</organism>
<evidence type="ECO:0000256" key="1">
    <source>
        <dbReference type="ARBA" id="ARBA00023015"/>
    </source>
</evidence>
<accession>A0ABX2I4S9</accession>
<dbReference type="Gene3D" id="2.60.120.10">
    <property type="entry name" value="Jelly Rolls"/>
    <property type="match status" value="1"/>
</dbReference>
<keyword evidence="6" id="KW-1185">Reference proteome</keyword>
<dbReference type="PANTHER" id="PTHR43280">
    <property type="entry name" value="ARAC-FAMILY TRANSCRIPTIONAL REGULATOR"/>
    <property type="match status" value="1"/>
</dbReference>
<proteinExistence type="predicted"/>
<keyword evidence="2" id="KW-0238">DNA-binding</keyword>
<dbReference type="CDD" id="cd02208">
    <property type="entry name" value="cupin_RmlC-like"/>
    <property type="match status" value="1"/>
</dbReference>
<evidence type="ECO:0000259" key="4">
    <source>
        <dbReference type="PROSITE" id="PS01124"/>
    </source>
</evidence>
<dbReference type="EMBL" id="JAAITA010000003">
    <property type="protein sequence ID" value="NSJ85289.1"/>
    <property type="molecule type" value="Genomic_DNA"/>
</dbReference>
<dbReference type="InterPro" id="IPR037923">
    <property type="entry name" value="HTH-like"/>
</dbReference>
<dbReference type="InterPro" id="IPR009057">
    <property type="entry name" value="Homeodomain-like_sf"/>
</dbReference>
<protein>
    <submittedName>
        <fullName evidence="5">Helix-turn-helix transcriptional regulator</fullName>
    </submittedName>
</protein>
<dbReference type="InterPro" id="IPR014710">
    <property type="entry name" value="RmlC-like_jellyroll"/>
</dbReference>
<evidence type="ECO:0000313" key="5">
    <source>
        <dbReference type="EMBL" id="NSJ85289.1"/>
    </source>
</evidence>
<dbReference type="PANTHER" id="PTHR43280:SF2">
    <property type="entry name" value="HTH-TYPE TRANSCRIPTIONAL REGULATOR EXSA"/>
    <property type="match status" value="1"/>
</dbReference>
<dbReference type="PROSITE" id="PS01124">
    <property type="entry name" value="HTH_ARAC_FAMILY_2"/>
    <property type="match status" value="1"/>
</dbReference>
<dbReference type="Gene3D" id="1.10.10.60">
    <property type="entry name" value="Homeodomain-like"/>
    <property type="match status" value="2"/>
</dbReference>
<evidence type="ECO:0000256" key="3">
    <source>
        <dbReference type="ARBA" id="ARBA00023163"/>
    </source>
</evidence>
<dbReference type="Proteomes" id="UP000822142">
    <property type="component" value="Unassembled WGS sequence"/>
</dbReference>
<dbReference type="SUPFAM" id="SSF46689">
    <property type="entry name" value="Homeodomain-like"/>
    <property type="match status" value="2"/>
</dbReference>
<dbReference type="PRINTS" id="PR00032">
    <property type="entry name" value="HTHARAC"/>
</dbReference>
<keyword evidence="1" id="KW-0805">Transcription regulation</keyword>
<dbReference type="PROSITE" id="PS00041">
    <property type="entry name" value="HTH_ARAC_FAMILY_1"/>
    <property type="match status" value="1"/>
</dbReference>
<dbReference type="InterPro" id="IPR018062">
    <property type="entry name" value="HTH_AraC-typ_CS"/>
</dbReference>
<comment type="caution">
    <text evidence="5">The sequence shown here is derived from an EMBL/GenBank/DDBJ whole genome shotgun (WGS) entry which is preliminary data.</text>
</comment>
<reference evidence="5 6" key="1">
    <citation type="journal article" date="2020" name="Cell Host Microbe">
        <title>Functional and Genomic Variation between Human-Derived Isolates of Lachnospiraceae Reveals Inter- and Intra-Species Diversity.</title>
        <authorList>
            <person name="Sorbara M.T."/>
            <person name="Littmann E.R."/>
            <person name="Fontana E."/>
            <person name="Moody T.U."/>
            <person name="Kohout C.E."/>
            <person name="Gjonbalaj M."/>
            <person name="Eaton V."/>
            <person name="Seok R."/>
            <person name="Leiner I.M."/>
            <person name="Pamer E.G."/>
        </authorList>
    </citation>
    <scope>NUCLEOTIDE SEQUENCE [LARGE SCALE GENOMIC DNA]</scope>
    <source>
        <strain evidence="5 6">MSK.15.26</strain>
    </source>
</reference>
<evidence type="ECO:0000313" key="6">
    <source>
        <dbReference type="Proteomes" id="UP000822142"/>
    </source>
</evidence>
<gene>
    <name evidence="5" type="ORF">G5A70_03660</name>
</gene>
<dbReference type="SUPFAM" id="SSF51215">
    <property type="entry name" value="Regulatory protein AraC"/>
    <property type="match status" value="1"/>
</dbReference>
<dbReference type="RefSeq" id="WP_173748143.1">
    <property type="nucleotide sequence ID" value="NZ_JAAITA010000003.1"/>
</dbReference>
<feature type="domain" description="HTH araC/xylS-type" evidence="4">
    <location>
        <begin position="200"/>
        <end position="298"/>
    </location>
</feature>
<dbReference type="Pfam" id="PF12833">
    <property type="entry name" value="HTH_18"/>
    <property type="match status" value="1"/>
</dbReference>
<dbReference type="InterPro" id="IPR018060">
    <property type="entry name" value="HTH_AraC"/>
</dbReference>
<sequence>MAAKKVVEETMIEILDGMYETINYGDSLGIRLFHNDEYEDYPEHWHTGIEMIMPVENGYTVCAGKENYELRENDVIIINTGVLHSLKAPETGKRIILQFSASLLYSVKEMETLLALLPPIVYIPYDAKDEKLYEFVRSRMDRIVTEYDEKKTFRESLIYAQLIEMFVTLGRVVMEGLYEKNEIVSDGQATKHKEYMETVMGACNYINQHYQENITLEEVASVSGFSKFHFTRIFKQCMDMTFYEYLNERRITKAEELLYTTVLSVTDIAMQSGFSSISAFNRTFKTMKGCSPSEYRNKLFVSKE</sequence>